<evidence type="ECO:0000256" key="1">
    <source>
        <dbReference type="ARBA" id="ARBA00004123"/>
    </source>
</evidence>
<feature type="compositionally biased region" description="Basic residues" evidence="10">
    <location>
        <begin position="386"/>
        <end position="397"/>
    </location>
</feature>
<evidence type="ECO:0000256" key="5">
    <source>
        <dbReference type="ARBA" id="ARBA00023159"/>
    </source>
</evidence>
<keyword evidence="12" id="KW-1185">Reference proteome</keyword>
<sequence length="556" mass="61547">MNQNQIQQLTSHLSQALDQNYDVVNMETVLSVICALEGTTITKEQLEATRLAKYINQLRRRTKNEHLARRAKSLLKKWREMVGIQQTVNESQSHQLSSVSLQQQQQPSSDFVKTDLDQESIHLPLSPSQQIIHPETQNSSDTVHHTSFSNLVNNVHRESKNKMRRHEAAPIANTENEPAVVIDIASDSDETDYNSSAVAPSKRGNAQNSILAIPIPVASPIPKQKKLKKAKKHKDNDVQNVRVHGKVAETLSQADSEIFSLSNSSMSSIFSAEAITTLGNSQHNKTRLNASELTFTGRFKSASSHNNNSAGLFPVRSNEPSRKQAGKYDDYNNIYDSSGASCSRLSPLNMEDSSRKIETTIDASMHQAVLVGSNDLENTTSQSRLHIPKKRGRKRGSKGVDSLITKDTSASLSQQIFFGQGSTVKKVKTTKELFNEIQSRKLSVSTTSNLSSSSTTNRAEQGSIMAAMFPRPASSCSDTSIHSPQIMETCSGNVTLMGADTFSNKLDWPFHPRMVRKIPHTKSTPTLPRSCSASHQCIPYLSHSLHFGRSRTTRRI</sequence>
<dbReference type="InterPro" id="IPR003617">
    <property type="entry name" value="TFIIS/CRSP70_N_sub"/>
</dbReference>
<feature type="region of interest" description="Disordered" evidence="10">
    <location>
        <begin position="306"/>
        <end position="330"/>
    </location>
</feature>
<dbReference type="SUPFAM" id="SSF47676">
    <property type="entry name" value="Conserved domain common to transcription factors TFIIS, elongin A, CRSP70"/>
    <property type="match status" value="1"/>
</dbReference>
<keyword evidence="6" id="KW-0804">Transcription</keyword>
<dbReference type="Gene3D" id="1.20.930.10">
    <property type="entry name" value="Conserved domain common to transcription factors TFIIS, elongin A, CRSP70"/>
    <property type="match status" value="1"/>
</dbReference>
<reference evidence="13" key="1">
    <citation type="submission" date="2025-08" db="UniProtKB">
        <authorList>
            <consortium name="RefSeq"/>
        </authorList>
    </citation>
    <scope>IDENTIFICATION</scope>
    <source>
        <strain evidence="13">14028-0561.14</strain>
        <tissue evidence="13">Whole fly</tissue>
    </source>
</reference>
<dbReference type="InterPro" id="IPR042376">
    <property type="entry name" value="MED26"/>
</dbReference>
<evidence type="ECO:0000313" key="12">
    <source>
        <dbReference type="Proteomes" id="UP001652661"/>
    </source>
</evidence>
<protein>
    <recommendedName>
        <fullName evidence="3">Mediator of RNA polymerase II transcription subunit 26</fullName>
    </recommendedName>
    <alternativeName>
        <fullName evidence="8">Mediator complex subunit 26</fullName>
    </alternativeName>
</protein>
<accession>A0ABM4GLZ3</accession>
<feature type="domain" description="TFIIS N-terminal" evidence="11">
    <location>
        <begin position="8"/>
        <end position="85"/>
    </location>
</feature>
<evidence type="ECO:0000256" key="3">
    <source>
        <dbReference type="ARBA" id="ARBA00019686"/>
    </source>
</evidence>
<evidence type="ECO:0000256" key="8">
    <source>
        <dbReference type="ARBA" id="ARBA00031968"/>
    </source>
</evidence>
<evidence type="ECO:0000256" key="6">
    <source>
        <dbReference type="ARBA" id="ARBA00023163"/>
    </source>
</evidence>
<evidence type="ECO:0000256" key="10">
    <source>
        <dbReference type="SAM" id="MobiDB-lite"/>
    </source>
</evidence>
<evidence type="ECO:0000256" key="2">
    <source>
        <dbReference type="ARBA" id="ARBA00009681"/>
    </source>
</evidence>
<dbReference type="RefSeq" id="XP_070143737.1">
    <property type="nucleotide sequence ID" value="XM_070287636.1"/>
</dbReference>
<feature type="compositionally biased region" description="Basic and acidic residues" evidence="10">
    <location>
        <begin position="319"/>
        <end position="330"/>
    </location>
</feature>
<dbReference type="Proteomes" id="UP001652661">
    <property type="component" value="Chromosome 4"/>
</dbReference>
<evidence type="ECO:0000313" key="13">
    <source>
        <dbReference type="RefSeq" id="XP_070143737.1"/>
    </source>
</evidence>
<dbReference type="Pfam" id="PF08711">
    <property type="entry name" value="Med26"/>
    <property type="match status" value="1"/>
</dbReference>
<evidence type="ECO:0000256" key="4">
    <source>
        <dbReference type="ARBA" id="ARBA00023015"/>
    </source>
</evidence>
<proteinExistence type="inferred from homology"/>
<feature type="region of interest" description="Disordered" evidence="10">
    <location>
        <begin position="377"/>
        <end position="401"/>
    </location>
</feature>
<dbReference type="PANTHER" id="PTHR15201">
    <property type="entry name" value="CRSP70"/>
    <property type="match status" value="1"/>
</dbReference>
<dbReference type="PANTHER" id="PTHR15201:SF1">
    <property type="entry name" value="MEDIATOR OF RNA POLYMERASE II TRANSCRIPTION SUBUNIT 26"/>
    <property type="match status" value="1"/>
</dbReference>
<organism evidence="12 13">
    <name type="scientific">Drosophila kikkawai</name>
    <name type="common">Fruit fly</name>
    <dbReference type="NCBI Taxonomy" id="30033"/>
    <lineage>
        <taxon>Eukaryota</taxon>
        <taxon>Metazoa</taxon>
        <taxon>Ecdysozoa</taxon>
        <taxon>Arthropoda</taxon>
        <taxon>Hexapoda</taxon>
        <taxon>Insecta</taxon>
        <taxon>Pterygota</taxon>
        <taxon>Neoptera</taxon>
        <taxon>Endopterygota</taxon>
        <taxon>Diptera</taxon>
        <taxon>Brachycera</taxon>
        <taxon>Muscomorpha</taxon>
        <taxon>Ephydroidea</taxon>
        <taxon>Drosophilidae</taxon>
        <taxon>Drosophila</taxon>
        <taxon>Sophophora</taxon>
    </lineage>
</organism>
<name>A0ABM4GLZ3_DROKI</name>
<dbReference type="InterPro" id="IPR035441">
    <property type="entry name" value="TFIIS/LEDGF_dom_sf"/>
</dbReference>
<keyword evidence="7 9" id="KW-0539">Nucleus</keyword>
<evidence type="ECO:0000259" key="11">
    <source>
        <dbReference type="PROSITE" id="PS51319"/>
    </source>
</evidence>
<feature type="region of interest" description="Disordered" evidence="10">
    <location>
        <begin position="154"/>
        <end position="177"/>
    </location>
</feature>
<evidence type="ECO:0000256" key="9">
    <source>
        <dbReference type="PROSITE-ProRule" id="PRU00649"/>
    </source>
</evidence>
<evidence type="ECO:0000256" key="7">
    <source>
        <dbReference type="ARBA" id="ARBA00023242"/>
    </source>
</evidence>
<gene>
    <name evidence="13" type="primary">MED26</name>
</gene>
<dbReference type="InterPro" id="IPR017923">
    <property type="entry name" value="TFIIS_N"/>
</dbReference>
<dbReference type="PROSITE" id="PS51319">
    <property type="entry name" value="TFIIS_N"/>
    <property type="match status" value="1"/>
</dbReference>
<dbReference type="SMART" id="SM00509">
    <property type="entry name" value="TFS2N"/>
    <property type="match status" value="1"/>
</dbReference>
<comment type="subcellular location">
    <subcellularLocation>
        <location evidence="1 9">Nucleus</location>
    </subcellularLocation>
</comment>
<keyword evidence="5" id="KW-0010">Activator</keyword>
<keyword evidence="4" id="KW-0805">Transcription regulation</keyword>
<dbReference type="GeneID" id="108079308"/>
<comment type="similarity">
    <text evidence="2">Belongs to the Mediator complex subunit 26 family.</text>
</comment>